<feature type="transmembrane region" description="Helical" evidence="9">
    <location>
        <begin position="251"/>
        <end position="271"/>
    </location>
</feature>
<dbReference type="PANTHER" id="PTHR43507">
    <property type="entry name" value="NADH-UBIQUINONE OXIDOREDUCTASE CHAIN 4"/>
    <property type="match status" value="1"/>
</dbReference>
<gene>
    <name evidence="12" type="ORF">ICT70_05215</name>
</gene>
<dbReference type="GO" id="GO:0048039">
    <property type="term" value="F:ubiquinone binding"/>
    <property type="evidence" value="ECO:0007669"/>
    <property type="project" value="TreeGrafter"/>
</dbReference>
<evidence type="ECO:0000256" key="4">
    <source>
        <dbReference type="ARBA" id="ARBA00022967"/>
    </source>
</evidence>
<dbReference type="Pfam" id="PF01059">
    <property type="entry name" value="Oxidored_q5_N"/>
    <property type="match status" value="1"/>
</dbReference>
<keyword evidence="3 8" id="KW-0812">Transmembrane</keyword>
<dbReference type="GO" id="GO:0008137">
    <property type="term" value="F:NADH dehydrogenase (ubiquinone) activity"/>
    <property type="evidence" value="ECO:0007669"/>
    <property type="project" value="InterPro"/>
</dbReference>
<protein>
    <submittedName>
        <fullName evidence="12">NADH-quinone oxidoreductase subunit M</fullName>
        <ecNumber evidence="12">1.6.5.11</ecNumber>
    </submittedName>
</protein>
<evidence type="ECO:0000259" key="10">
    <source>
        <dbReference type="Pfam" id="PF00361"/>
    </source>
</evidence>
<dbReference type="Pfam" id="PF00361">
    <property type="entry name" value="Proton_antipo_M"/>
    <property type="match status" value="1"/>
</dbReference>
<dbReference type="RefSeq" id="WP_191154335.1">
    <property type="nucleotide sequence ID" value="NZ_JACWUN010000004.1"/>
</dbReference>
<evidence type="ECO:0000313" key="13">
    <source>
        <dbReference type="Proteomes" id="UP000632828"/>
    </source>
</evidence>
<proteinExistence type="inferred from homology"/>
<feature type="transmembrane region" description="Helical" evidence="9">
    <location>
        <begin position="212"/>
        <end position="230"/>
    </location>
</feature>
<dbReference type="GO" id="GO:0003954">
    <property type="term" value="F:NADH dehydrogenase activity"/>
    <property type="evidence" value="ECO:0007669"/>
    <property type="project" value="TreeGrafter"/>
</dbReference>
<dbReference type="InterPro" id="IPR000260">
    <property type="entry name" value="NADH4_N"/>
</dbReference>
<feature type="transmembrane region" description="Helical" evidence="9">
    <location>
        <begin position="380"/>
        <end position="398"/>
    </location>
</feature>
<comment type="caution">
    <text evidence="12">The sequence shown here is derived from an EMBL/GenBank/DDBJ whole genome shotgun (WGS) entry which is preliminary data.</text>
</comment>
<dbReference type="GO" id="GO:0016020">
    <property type="term" value="C:membrane"/>
    <property type="evidence" value="ECO:0007669"/>
    <property type="project" value="UniProtKB-SubCell"/>
</dbReference>
<dbReference type="GO" id="GO:0015990">
    <property type="term" value="P:electron transport coupled proton transport"/>
    <property type="evidence" value="ECO:0007669"/>
    <property type="project" value="TreeGrafter"/>
</dbReference>
<feature type="transmembrane region" description="Helical" evidence="9">
    <location>
        <begin position="170"/>
        <end position="192"/>
    </location>
</feature>
<dbReference type="GO" id="GO:0042773">
    <property type="term" value="P:ATP synthesis coupled electron transport"/>
    <property type="evidence" value="ECO:0007669"/>
    <property type="project" value="InterPro"/>
</dbReference>
<dbReference type="GO" id="GO:0012505">
    <property type="term" value="C:endomembrane system"/>
    <property type="evidence" value="ECO:0007669"/>
    <property type="project" value="UniProtKB-SubCell"/>
</dbReference>
<feature type="transmembrane region" description="Helical" evidence="9">
    <location>
        <begin position="141"/>
        <end position="158"/>
    </location>
</feature>
<dbReference type="PRINTS" id="PR01437">
    <property type="entry name" value="NUOXDRDTASE4"/>
</dbReference>
<feature type="transmembrane region" description="Helical" evidence="9">
    <location>
        <begin position="418"/>
        <end position="438"/>
    </location>
</feature>
<sequence>MADNLLSIMTFFPLVGMIALLFIPRDNDAMLKSFALAVSLITFLISLPLAFDNVFKTSGGMHYREFYEWIHVGEFFQMNYNVGVDGISLWLVMLTTFIMPIAILSTWNAVKKNTKGFMAMLLLLQTGMLGAFISLDLFLFYIFWELMLIPMYFLIGIWGGSNRIYAAVKFFIYTAVGSLLMLVGIIFVYYYAIQSGSPVNGFGIQEFYQLDIPYGAQFWLFLAFGFSFAIKVPMFPLHTWLPDAHTEAPTAGSVILAAVLLKMGTYGYVRFAMPLFPEALQTFIPFLAFLSVVGIIYGSLVAMMQDDVKKLVAYSSVAHLGFVMLGLFALNMQGMAGGMIQMINHGISTGALFLIVGFLYERRHTRQISEFGGLAGKMPIFATIFLIITFSSIGLPGTNGFVGEFLALMGAFESDLRWYAVFATTGVILAAVYMLWVYQRIMFGKVTNPANENIKDLSAREIVIMAPLLLFVFWIGIYPNTFFDKMNPALEQLLQQINNQQVAIVEVVQPVVANVVDTK</sequence>
<keyword evidence="5 9" id="KW-1133">Transmembrane helix</keyword>
<evidence type="ECO:0000256" key="6">
    <source>
        <dbReference type="ARBA" id="ARBA00023027"/>
    </source>
</evidence>
<dbReference type="InterPro" id="IPR010227">
    <property type="entry name" value="NADH_Q_OxRdtase_chainM/4"/>
</dbReference>
<keyword evidence="7 9" id="KW-0472">Membrane</keyword>
<feature type="transmembrane region" description="Helical" evidence="9">
    <location>
        <begin position="6"/>
        <end position="23"/>
    </location>
</feature>
<reference evidence="12" key="1">
    <citation type="submission" date="2020-09" db="EMBL/GenBank/DDBJ databases">
        <title>Pelobacter alkaliphilus sp. nov., a novel anaerobic arsenate-reducing bacterium from terrestrial mud volcano.</title>
        <authorList>
            <person name="Khomyakova M.A."/>
            <person name="Merkel A.Y."/>
            <person name="Slobodkin A.I."/>
        </authorList>
    </citation>
    <scope>NUCLEOTIDE SEQUENCE</scope>
    <source>
        <strain evidence="12">M08fum</strain>
    </source>
</reference>
<comment type="subcellular location">
    <subcellularLocation>
        <location evidence="1">Endomembrane system</location>
        <topology evidence="1">Multi-pass membrane protein</topology>
    </subcellularLocation>
    <subcellularLocation>
        <location evidence="8">Membrane</location>
        <topology evidence="8">Multi-pass membrane protein</topology>
    </subcellularLocation>
</comment>
<keyword evidence="6" id="KW-0520">NAD</keyword>
<dbReference type="NCBIfam" id="TIGR01972">
    <property type="entry name" value="NDH_I_M"/>
    <property type="match status" value="1"/>
</dbReference>
<evidence type="ECO:0000259" key="11">
    <source>
        <dbReference type="Pfam" id="PF01059"/>
    </source>
</evidence>
<dbReference type="InterPro" id="IPR001750">
    <property type="entry name" value="ND/Mrp_TM"/>
</dbReference>
<feature type="domain" description="NADH:quinone oxidoreductase/Mrp antiporter transmembrane" evidence="10">
    <location>
        <begin position="134"/>
        <end position="427"/>
    </location>
</feature>
<dbReference type="EMBL" id="JACWUN010000004">
    <property type="protein sequence ID" value="MBD1400068.1"/>
    <property type="molecule type" value="Genomic_DNA"/>
</dbReference>
<organism evidence="12 13">
    <name type="scientific">Pelovirga terrestris</name>
    <dbReference type="NCBI Taxonomy" id="2771352"/>
    <lineage>
        <taxon>Bacteria</taxon>
        <taxon>Pseudomonadati</taxon>
        <taxon>Thermodesulfobacteriota</taxon>
        <taxon>Desulfuromonadia</taxon>
        <taxon>Geobacterales</taxon>
        <taxon>Geobacteraceae</taxon>
        <taxon>Pelovirga</taxon>
    </lineage>
</organism>
<feature type="transmembrane region" description="Helical" evidence="9">
    <location>
        <begin position="87"/>
        <end position="110"/>
    </location>
</feature>
<evidence type="ECO:0000256" key="8">
    <source>
        <dbReference type="RuleBase" id="RU000320"/>
    </source>
</evidence>
<dbReference type="InterPro" id="IPR003918">
    <property type="entry name" value="NADH_UbQ_OxRdtase"/>
</dbReference>
<feature type="transmembrane region" description="Helical" evidence="9">
    <location>
        <begin position="459"/>
        <end position="478"/>
    </location>
</feature>
<dbReference type="EC" id="1.6.5.11" evidence="12"/>
<evidence type="ECO:0000256" key="3">
    <source>
        <dbReference type="ARBA" id="ARBA00022692"/>
    </source>
</evidence>
<dbReference type="Proteomes" id="UP000632828">
    <property type="component" value="Unassembled WGS sequence"/>
</dbReference>
<feature type="transmembrane region" description="Helical" evidence="9">
    <location>
        <begin position="117"/>
        <end position="135"/>
    </location>
</feature>
<keyword evidence="12" id="KW-0560">Oxidoreductase</keyword>
<dbReference type="AlphaFoldDB" id="A0A8J6QWQ9"/>
<feature type="domain" description="NADH:ubiquinone oxidoreductase chain 4 N-terminal" evidence="11">
    <location>
        <begin position="30"/>
        <end position="126"/>
    </location>
</feature>
<feature type="transmembrane region" description="Helical" evidence="9">
    <location>
        <begin position="283"/>
        <end position="304"/>
    </location>
</feature>
<feature type="transmembrane region" description="Helical" evidence="9">
    <location>
        <begin position="30"/>
        <end position="51"/>
    </location>
</feature>
<evidence type="ECO:0000256" key="7">
    <source>
        <dbReference type="ARBA" id="ARBA00023136"/>
    </source>
</evidence>
<dbReference type="PANTHER" id="PTHR43507:SF1">
    <property type="entry name" value="NADH-UBIQUINONE OXIDOREDUCTASE CHAIN 4"/>
    <property type="match status" value="1"/>
</dbReference>
<name>A0A8J6QWQ9_9BACT</name>
<evidence type="ECO:0000256" key="9">
    <source>
        <dbReference type="SAM" id="Phobius"/>
    </source>
</evidence>
<evidence type="ECO:0000256" key="1">
    <source>
        <dbReference type="ARBA" id="ARBA00004127"/>
    </source>
</evidence>
<evidence type="ECO:0000313" key="12">
    <source>
        <dbReference type="EMBL" id="MBD1400068.1"/>
    </source>
</evidence>
<evidence type="ECO:0000256" key="5">
    <source>
        <dbReference type="ARBA" id="ARBA00022989"/>
    </source>
</evidence>
<keyword evidence="4" id="KW-1278">Translocase</keyword>
<accession>A0A8J6QWQ9</accession>
<keyword evidence="13" id="KW-1185">Reference proteome</keyword>
<feature type="transmembrane region" description="Helical" evidence="9">
    <location>
        <begin position="342"/>
        <end position="360"/>
    </location>
</feature>
<comment type="similarity">
    <text evidence="2">Belongs to the complex I subunit 4 family.</text>
</comment>
<feature type="transmembrane region" description="Helical" evidence="9">
    <location>
        <begin position="311"/>
        <end position="330"/>
    </location>
</feature>
<evidence type="ECO:0000256" key="2">
    <source>
        <dbReference type="ARBA" id="ARBA00009025"/>
    </source>
</evidence>
<dbReference type="NCBIfam" id="NF004499">
    <property type="entry name" value="PRK05846.1-3"/>
    <property type="match status" value="1"/>
</dbReference>